<dbReference type="PROSITE" id="PS00012">
    <property type="entry name" value="PHOSPHOPANTETHEINE"/>
    <property type="match status" value="5"/>
</dbReference>
<dbReference type="GO" id="GO:0016874">
    <property type="term" value="F:ligase activity"/>
    <property type="evidence" value="ECO:0007669"/>
    <property type="project" value="UniProtKB-KW"/>
</dbReference>
<dbReference type="OrthoDB" id="416786at2759"/>
<evidence type="ECO:0000256" key="6">
    <source>
        <dbReference type="SAM" id="MobiDB-lite"/>
    </source>
</evidence>
<dbReference type="FunFam" id="3.30.300.30:FF:000015">
    <property type="entry name" value="Nonribosomal peptide synthase SidD"/>
    <property type="match status" value="1"/>
</dbReference>
<feature type="domain" description="Carrier" evidence="7">
    <location>
        <begin position="1770"/>
        <end position="1847"/>
    </location>
</feature>
<dbReference type="NCBIfam" id="NF003417">
    <property type="entry name" value="PRK04813.1"/>
    <property type="match status" value="4"/>
</dbReference>
<keyword evidence="9" id="KW-1185">Reference proteome</keyword>
<dbReference type="FunFam" id="3.30.300.30:FF:000033">
    <property type="entry name" value="Nonribosomal siderophore peptide synthase SidC"/>
    <property type="match status" value="2"/>
</dbReference>
<dbReference type="PROSITE" id="PS00455">
    <property type="entry name" value="AMP_BINDING"/>
    <property type="match status" value="1"/>
</dbReference>
<dbReference type="SUPFAM" id="SSF56801">
    <property type="entry name" value="Acetyl-CoA synthetase-like"/>
    <property type="match status" value="4"/>
</dbReference>
<dbReference type="Gene3D" id="3.30.559.30">
    <property type="entry name" value="Nonribosomal peptide synthetase, condensation domain"/>
    <property type="match status" value="6"/>
</dbReference>
<dbReference type="SMART" id="SM00823">
    <property type="entry name" value="PKS_PP"/>
    <property type="match status" value="4"/>
</dbReference>
<dbReference type="InterPro" id="IPR045851">
    <property type="entry name" value="AMP-bd_C_sf"/>
</dbReference>
<keyword evidence="2" id="KW-0596">Phosphopantetheine</keyword>
<accession>A0A3N4IN42</accession>
<dbReference type="InterPro" id="IPR042099">
    <property type="entry name" value="ANL_N_sf"/>
</dbReference>
<dbReference type="Proteomes" id="UP000275078">
    <property type="component" value="Unassembled WGS sequence"/>
</dbReference>
<dbReference type="GO" id="GO:0043041">
    <property type="term" value="P:amino acid activation for nonribosomal peptide biosynthetic process"/>
    <property type="evidence" value="ECO:0007669"/>
    <property type="project" value="TreeGrafter"/>
</dbReference>
<dbReference type="Gene3D" id="3.30.300.30">
    <property type="match status" value="4"/>
</dbReference>
<gene>
    <name evidence="8" type="ORF">BJ508DRAFT_77443</name>
</gene>
<dbReference type="InterPro" id="IPR006162">
    <property type="entry name" value="Ppantetheine_attach_site"/>
</dbReference>
<dbReference type="Gene3D" id="1.10.1200.10">
    <property type="entry name" value="ACP-like"/>
    <property type="match status" value="6"/>
</dbReference>
<dbReference type="InterPro" id="IPR023213">
    <property type="entry name" value="CAT-like_dom_sf"/>
</dbReference>
<dbReference type="CDD" id="cd19542">
    <property type="entry name" value="CT_NRPS-like"/>
    <property type="match status" value="4"/>
</dbReference>
<dbReference type="Pfam" id="PF00668">
    <property type="entry name" value="Condensation"/>
    <property type="match status" value="6"/>
</dbReference>
<evidence type="ECO:0000259" key="7">
    <source>
        <dbReference type="PROSITE" id="PS50075"/>
    </source>
</evidence>
<dbReference type="InterPro" id="IPR000873">
    <property type="entry name" value="AMP-dep_synth/lig_dom"/>
</dbReference>
<dbReference type="Gene3D" id="3.30.559.10">
    <property type="entry name" value="Chloramphenicol acetyltransferase-like domain"/>
    <property type="match status" value="6"/>
</dbReference>
<evidence type="ECO:0000256" key="1">
    <source>
        <dbReference type="ARBA" id="ARBA00004924"/>
    </source>
</evidence>
<feature type="region of interest" description="Disordered" evidence="6">
    <location>
        <begin position="1"/>
        <end position="22"/>
    </location>
</feature>
<evidence type="ECO:0000256" key="2">
    <source>
        <dbReference type="ARBA" id="ARBA00022450"/>
    </source>
</evidence>
<feature type="domain" description="Carrier" evidence="7">
    <location>
        <begin position="5028"/>
        <end position="5101"/>
    </location>
</feature>
<dbReference type="STRING" id="1160509.A0A3N4IN42"/>
<evidence type="ECO:0000313" key="8">
    <source>
        <dbReference type="EMBL" id="RPA83004.1"/>
    </source>
</evidence>
<evidence type="ECO:0000256" key="3">
    <source>
        <dbReference type="ARBA" id="ARBA00022553"/>
    </source>
</evidence>
<feature type="domain" description="Carrier" evidence="7">
    <location>
        <begin position="4470"/>
        <end position="4546"/>
    </location>
</feature>
<dbReference type="GO" id="GO:0031177">
    <property type="term" value="F:phosphopantetheine binding"/>
    <property type="evidence" value="ECO:0007669"/>
    <property type="project" value="InterPro"/>
</dbReference>
<dbReference type="InterPro" id="IPR001242">
    <property type="entry name" value="Condensation_dom"/>
</dbReference>
<name>A0A3N4IN42_ASCIM</name>
<comment type="similarity">
    <text evidence="5">Belongs to the NRP synthetase family.</text>
</comment>
<keyword evidence="4" id="KW-0436">Ligase</keyword>
<dbReference type="GO" id="GO:0010106">
    <property type="term" value="P:cellular response to iron ion starvation"/>
    <property type="evidence" value="ECO:0007669"/>
    <property type="project" value="UniProtKB-ARBA"/>
</dbReference>
<evidence type="ECO:0000256" key="5">
    <source>
        <dbReference type="ARBA" id="ARBA00029454"/>
    </source>
</evidence>
<dbReference type="SUPFAM" id="SSF52777">
    <property type="entry name" value="CoA-dependent acyltransferases"/>
    <property type="match status" value="12"/>
</dbReference>
<dbReference type="CDD" id="cd05918">
    <property type="entry name" value="A_NRPS_SidN3_like"/>
    <property type="match status" value="3"/>
</dbReference>
<dbReference type="PANTHER" id="PTHR45527">
    <property type="entry name" value="NONRIBOSOMAL PEPTIDE SYNTHETASE"/>
    <property type="match status" value="1"/>
</dbReference>
<dbReference type="PANTHER" id="PTHR45527:SF1">
    <property type="entry name" value="FATTY ACID SYNTHASE"/>
    <property type="match status" value="1"/>
</dbReference>
<dbReference type="NCBIfam" id="TIGR01733">
    <property type="entry name" value="AA-adenyl-dom"/>
    <property type="match status" value="2"/>
</dbReference>
<feature type="domain" description="Carrier" evidence="7">
    <location>
        <begin position="2842"/>
        <end position="2918"/>
    </location>
</feature>
<keyword evidence="3" id="KW-0597">Phosphoprotein</keyword>
<comment type="pathway">
    <text evidence="1">Siderophore biosynthesis.</text>
</comment>
<dbReference type="InterPro" id="IPR010071">
    <property type="entry name" value="AA_adenyl_dom"/>
</dbReference>
<dbReference type="InterPro" id="IPR036736">
    <property type="entry name" value="ACP-like_sf"/>
</dbReference>
<proteinExistence type="inferred from homology"/>
<dbReference type="InterPro" id="IPR009081">
    <property type="entry name" value="PP-bd_ACP"/>
</dbReference>
<organism evidence="8 9">
    <name type="scientific">Ascobolus immersus RN42</name>
    <dbReference type="NCBI Taxonomy" id="1160509"/>
    <lineage>
        <taxon>Eukaryota</taxon>
        <taxon>Fungi</taxon>
        <taxon>Dikarya</taxon>
        <taxon>Ascomycota</taxon>
        <taxon>Pezizomycotina</taxon>
        <taxon>Pezizomycetes</taxon>
        <taxon>Pezizales</taxon>
        <taxon>Ascobolaceae</taxon>
        <taxon>Ascobolus</taxon>
    </lineage>
</organism>
<reference evidence="8 9" key="1">
    <citation type="journal article" date="2018" name="Nat. Ecol. Evol.">
        <title>Pezizomycetes genomes reveal the molecular basis of ectomycorrhizal truffle lifestyle.</title>
        <authorList>
            <person name="Murat C."/>
            <person name="Payen T."/>
            <person name="Noel B."/>
            <person name="Kuo A."/>
            <person name="Morin E."/>
            <person name="Chen J."/>
            <person name="Kohler A."/>
            <person name="Krizsan K."/>
            <person name="Balestrini R."/>
            <person name="Da Silva C."/>
            <person name="Montanini B."/>
            <person name="Hainaut M."/>
            <person name="Levati E."/>
            <person name="Barry K.W."/>
            <person name="Belfiori B."/>
            <person name="Cichocki N."/>
            <person name="Clum A."/>
            <person name="Dockter R.B."/>
            <person name="Fauchery L."/>
            <person name="Guy J."/>
            <person name="Iotti M."/>
            <person name="Le Tacon F."/>
            <person name="Lindquist E.A."/>
            <person name="Lipzen A."/>
            <person name="Malagnac F."/>
            <person name="Mello A."/>
            <person name="Molinier V."/>
            <person name="Miyauchi S."/>
            <person name="Poulain J."/>
            <person name="Riccioni C."/>
            <person name="Rubini A."/>
            <person name="Sitrit Y."/>
            <person name="Splivallo R."/>
            <person name="Traeger S."/>
            <person name="Wang M."/>
            <person name="Zifcakova L."/>
            <person name="Wipf D."/>
            <person name="Zambonelli A."/>
            <person name="Paolocci F."/>
            <person name="Nowrousian M."/>
            <person name="Ottonello S."/>
            <person name="Baldrian P."/>
            <person name="Spatafora J.W."/>
            <person name="Henrissat B."/>
            <person name="Nagy L.G."/>
            <person name="Aury J.M."/>
            <person name="Wincker P."/>
            <person name="Grigoriev I.V."/>
            <person name="Bonfante P."/>
            <person name="Martin F.M."/>
        </authorList>
    </citation>
    <scope>NUCLEOTIDE SEQUENCE [LARGE SCALE GENOMIC DNA]</scope>
    <source>
        <strain evidence="8 9">RN42</strain>
    </source>
</reference>
<dbReference type="InterPro" id="IPR020845">
    <property type="entry name" value="AMP-binding_CS"/>
</dbReference>
<sequence>MATQTTSRGQEAMALPPPTSFPNLHPEIHQAEGSEKYGVAYVGFPARTPEEEIIWSWAILLRAYGAGDSVTFGVNSRFVTVDFDEKKSTVFDYPIESTTNHVASTAIYFEKPSSSQTLASVYLQKAARGFLLHGSEALLPSSHLTHMAAQLTHIQSNKPSASSCEVSNAYPSHLALSVLNASPTRIPGPTLLHELFTETVLERPHDLALEHLNSEGQTETFTYQQLDAMSDVVAERLKPFLSSGKSNIVPLLLPQGPYLYASQLGILKAGGAFAPLNLDVPRDRLKFILSDVEAQVVITIDMFLHNFEWDGCPPVVNVEQQGLYTCKSAEKREHSPVKQNIDSTKPAYVMYTSGSTGLPKGVIIPHSAATQALLAHDRFIPEFSRFLQFAAPTFDVSVYEIFFPFMRGATLISSDRARLLADVPGVINQLKVDGAEFTPTVLGSLVVKKEKVPQLRVALTIGEMLTRKVVDEFGFSDGADDGVLQGMYGPTEAAIHCSVAQDFKKSYRVGDIGIPFDTVSAFILGPHVKGQEPEILPLGFVGELAVGGHQLATGYLKRPEVNEKAFIPTEKHGMLYRTGDKAMFLPSGRMVCLGRIGHGQVKLRGQRVELGEIEEAIRNTPGVINVVASVISSTLVAFVGGQGFDKDDIKNTCEKWLPKYMIPSDFVLLDEIPRNPSGKADRKLLENEYIQTRERANDDVEDFSELEAVVAKIVSAVLGRSNISRSESLVAGGLDSILAIRFTSELRAQGYEIAIADVLRDDTIAAIANIISKEDKSLLIADEEVSKLLISANELGMQHLRQILDPQSISQIQGVLPCTAVQQAMLAETHVDPSAYCNFNQLFIPSQFTTSQVKKAFIELINRNEILRTGFVFTNATGFSQAVWKTARPHQVKENSSLLTGFSFKIDEANGEPPFTVHLVQSNEGTDVSVQLHHALYDGWSWEELIEDLQALLMGEQVSERPQYREIVKYDIASSGSEAMEAASSFWTSYLDAIEPSEMPVLHSVANTPPGIYTVSSFLRSSKVELEDVAKQCRVSPQVIVQTAWAYLLSLYLGSDDIVFGTVASGRTIPVPDVDRIYGPTIQTLPIRLRLGGLKTIEEVLQSLHSSNRSHLEFGNLPLREIKRAAKLEGASKLFSSLLIWQQTLRNPDAEYLIKQLDSQDNLEFPVLLEFQPSSKGILARGTFQQQYIPRGHAEVILQQLDGIIAVLVEDPSIRIQDVPNHLEVSLLAVANEYPTTPSVSHTPSLQAYFERSAVKYKDSPAVEFAHDIINGKAESTVLTYSQLNEKANKLAHHLIKKGAMSGQLVAVCMDKSIELYVSILAILKTGAGYLPLQADAPNGRIASILEQSSTKLFLTSSEVAQGFSLPENIEVIAVENLNLSSQSTRNPNVKMYPSMVAYTTFTSGSTGTPKGVVITHRNVLTNNLCLLDLYPALKGGKTLQFCSHTFDVSVFELFWTWGAGMCLATASKDTLLRDLQAVVNALEITHLSLTSTVAGLVKSNKCPTVQFFTQVGEKITDKVINEWVDLKLGLWNGYGPTEATNIVTYAGRMNRIDAPSNIGIPLPTTSFFCLAERDEFQILPIGAAGELCFGGCQIGQGYFNMPELTAEKFITHPEFGRIYRTGDVGRLLADGKIQLIGRKDDQIKIRGLRVELGEISSVLREQEGIYNAETAVVRDDNNVDTIISFIAVLADNNSEVAVAEGVFEGFAKAFAAMKDSLPPYMVPAAVVPLTRLPINAAGKADKKEMIRLFKQLNATQLEAFTDGESVDESDWNSVERKVAEVLSEISGVSLDTIERNTSIFRLGLDSISAIALGKKLHDTGLARLDVSKIMRNHTVYLLAKAARTSDSVAEEATHKLADFEAEVRESVLASLPYQESQVSKIMPCTPLQEAMLSGSVASPGSSYFNHTIYDLKADSSRVEWVWRKMVERHEILRTAFTVTSHPLHAYAQIVLHDYEFQWLRKHLGSGDDLEKDVNKYIEGLGTNLDIARPPFHVAFFTTPKQSRIVISTHHALYDGFALDLLFEDVEKAYRGIELESRGTFDAVLEHIENLDLKKADAFWSKYLSGLEPNQFPDLTGLSAVAKAALKGTTIASRLCSVDLQTIEDACRQSSISLLSLGQAVWAKLIAAFTGEKDICFGNVVSGRTLPVDGIERIVAPCFNTIPLRITFDDNTTNLQLAEMVQQSNAETLEYQMTPLRRIMKQLKLEGAHLFDTLLILQHFSERDDADLWEVLEDRGEMDFAVVIELIPTKKNNTLQIIMHHRNTVILPEHASVLLEQLDACFASFLTEAESTVFDFSGFSKQLLSISNENYLVLGEENNDYLLHTAFEKHAQTNGSKVALEFLHDDDKLQKLTFAEMNQAANRVAHFILAKGISRDEAVPLCLEKSPSYYIAVLGAMKAGAAFTPIDSTAPDQRKKLMINELGAKLVFANSKTIKNLGELGVSAEVVDIDSVISGTGQKENPVVKDLTPECLVYRLYTSGSTGVPKAVSLEIKSALQTIRASRSIIPWKPESKLLQFAATTFDMCYYDCFMAWNYGFTLCSAGRSKLLGDLAGTIRSMNVTMLDLTPSVADTLTATELPEVELLYCIGEAMPNSVVASWEGRCVNSYGPTEAAQCCTIVPVSTSVKSANIGKPFPTASFFLYSADGKHVMPTFAVGELCIGGDQVAREYYKNAELTSSRFMDTEFGRIYRTGDNVRMLADGTFEFIGRTDDQIKIRGLRVELDEINVVLRDSSDSIKDVTTIVAKHSDNSKENIISFLAAGGAKAHGTEPHVLTDKDSIIKLARKRAEEKLPRYMLPGMIIFIDHIPRSAAGKVDRKVLKAIFSAQDAASLGLEQEEAKNDAPWAEKESVIRSVFSSISQVPEEKILRDSTIYQLGLDSISANQVSVELKKRGLDIGVLDILERPNIRQLSELFAADEPVIESTDAAVSTSAFLSEFSQTHTDEVLRELGASAADLDGVYPCTPAQEGMLSQFVHSDGKLYFNHMAFKLPRGTSIDKLKSSWEAVADLEPILRSSFAEIDSQDHSFAMAVWKPKKQIINWDVVAVEGTVDKTIEKYQQVTAEKAKNAATKPMWYLTLIKATRPVLMFSAHHAIFDAHAFSIILQKVADIYLGRNVSGSAGFNELLDVISRQAYDPIVLVEEKDFWTQHLSGSTVAKFPMMTPTRITATTNHVVEHVCEVPITDIEAGARNIGVPLAAVAQAAWARVLGAYMGEPQVTYGLVLSGRTGISNAENTVFPCITTLPALSALVGTNLDLAKSVQTYNTKLLKFQHTPLKSIQRWFDHPETSFFDSIFVYQKQGEKRSSLWEDTVKETASVDYPISIEVEPSETELKIRATCPDNLIPIEQSELLVQQVAAAMLDIIRNPNHPCEDFTLFPDSLLAKLPPSTPEIPTDIKLLHKYINKWTAICPERTALEFVTSIEDDFVEKREWSYLELDEEGNKVANYLRNEVGVKTGDIVGICFEKCAEASICLVGILKAGAAFVALDYNAPIDRKAFILGDSHAKCVLTMSKFAKELKEKAALPVISVDEDQKIWNGSTKEPEVKDLTPADVCYCLYTSGTTGTPKGCLITHENCVQAMMAFSRLFAGHWDENSRWLQFASFHFDVSVLEQFWSWTEGICVTSAPRDLIFEDLARTIDRLQITHLDLTPSLAALLDPEDVPSLKKGVFITGGEALKQDVLNNWGKEGCLYNGYGPTEVTIGCTMLPRVPANGRPSNIGPQFDNVGSYVLTPKTNKPVLKGALGELCVSGKLVGKGYLNREDLTTERFPFIEEFQERIYRTGDYVRLLHDGCFDFGGRTDDQVKLRGQRLEIGEINEVIKQSDAQIKAVATLVLRHPKQQKDQLVTFFNAAYTKPTKIAEILGENDPATKLISVASKACRKHLPTYMVPTHFLPLSKIPLSVNNKVDNKELTAIYHKASLDFLHKLVKKSEEEDGPLSDDEQRIQQVIADSAGLETSEVTRSSTIFELGLDSVSVVGLARRLRKAGFAQANVSTIMQNPSLEALTTALSSTAEEVESESLKSSRLSIQSFRSENRFHVLEALQESEENIVEILPCTPLQEGMIARFLDSEEALYYNTFTLSVNDGVDLAKLKAAWEIVVSGTDTLRTCFCATPDGYAQVVLKKVPSVWENVSASRNVDDVVAARLQREATSDLHRPPVFVQSVGKTLVLGMFHAIYDGSSVELLLQDLEKAYAGTYQPRPTQFSKVVDRILAVDKEKAAGFWRSNFKEVSGKALGENGSAGNSDDIFLRRKLSLSSDELEKFSKSQGITTLATLQAAWSAVLSEYQGSKVVFGTIVSGRSISVDGAEEIIGPMFNTLPCVVDMAAPSWKDLVASIHKFNSDVVPFHHTPLRMINKWLRIPQSRPLFDTLFVYQKGDESEGSSGLWKVEDSKAIADYPLAVEFEATGSSFYVNLSAKATHLLKKDCESMIEKVEQIIASILKDPSQSPAQKPVTTSASQKAHPEKLTVDTGKFVWSDKALAIRKTIAGLAEVDEAEITEDTSIFEVGLDSIEAIKLSSRLKRHEINLAVSVIMRNATIRKMMALLQTAQPVATASTVDQLGQFEKAVRSSLAGHVPSESLKAIYPATPLQEGMILETVSSEYSLYFNHDVMKLSSSIDISALQKAWETVAEGSDILRTTFFPVQGLKTGIDSSFAQLVHNNSPVKWHEASITSEGDLEDELEEIMASAAEEADLFSHPPWSITLLHTPRNKYLVLSISHALYDGWSLGLLHEDIKRAYEGAYEPRPEYKSIIADICVADKESRDKFWSKALSGFEPTSFPKLNNSPAETTHRAEKASSMSFSTVQQFCKRSGVTNLALAQACWAIVLANYLGKTDVAFGTVLSGRDDQAAEEMMFPAMNTVAVRGQIQGTYSEFLKTMHNNASEMLKYQHTPLRQIQKLAKLGGQRLFDTLFIYQRGADESEENQLWKSVEGSSDVEYNVCVEMEKKGDTLIWRTACKGQIMSQGQAFGLLQRLDTVLSNVIGNPNAPVIKQQQESAIFAGLTPIVNHTTIDSSESAATSEVETAVPGEWTSGEKTVRAILSRISDIPEDEIKQDATIFHLGLDSISAIRIASELKKASLKIGVAEILKQATVSNIAKAATSSKSTSTAPSVDGEKIIKDSLKWLNKDKLLKENGFRHEEVEKVLPCSAGQVFTISTWQNSGGKLFMPTFTYKMEGDIDASKLRKAFGQLLQEEEVLRTVFASTPSLGTPLVQIVLKKAKIQFSWEDSEDDILEEVKERIQTEQLKKFSPKNPPVRLSVVSNGLECHLLLTIHHALYDGVSLPLLISRLEVLYRNPSSPKPSASSLTPLLAYGISRSSNASEQFWKKYLSDTTSSLTPVLHPLESDSSRTAIYKPSLMPSVASLEALSRKEGVSLQALLIALFAKTYATTLAFSDRPLSPPASIPASPSSDSNKNLDNAFQRKDLVIGFYLANRNLPIDGIDTASFPTINVVPLRLRNPRATSLLRLARNIQRDLADITTEGRSLVPLHQIAAWTGVKVDTFFNYLKLDVPSVYGAEGATSKSLIEHYSIDETMQPISNFDAENPPLKGSVARRDVRTNMDVEMAVRNGALDMGIFANGKCVSVGEVDGLMKALVKEAASL</sequence>
<dbReference type="GO" id="GO:0005737">
    <property type="term" value="C:cytoplasm"/>
    <property type="evidence" value="ECO:0007669"/>
    <property type="project" value="TreeGrafter"/>
</dbReference>
<protein>
    <recommendedName>
        <fullName evidence="7">Carrier domain-containing protein</fullName>
    </recommendedName>
</protein>
<dbReference type="SUPFAM" id="SSF47336">
    <property type="entry name" value="ACP-like"/>
    <property type="match status" value="6"/>
</dbReference>
<dbReference type="Pfam" id="PF00501">
    <property type="entry name" value="AMP-binding"/>
    <property type="match status" value="4"/>
</dbReference>
<dbReference type="Pfam" id="PF00550">
    <property type="entry name" value="PP-binding"/>
    <property type="match status" value="6"/>
</dbReference>
<dbReference type="InterPro" id="IPR020806">
    <property type="entry name" value="PKS_PP-bd"/>
</dbReference>
<evidence type="ECO:0000256" key="4">
    <source>
        <dbReference type="ARBA" id="ARBA00022598"/>
    </source>
</evidence>
<feature type="domain" description="Carrier" evidence="7">
    <location>
        <begin position="3936"/>
        <end position="4010"/>
    </location>
</feature>
<dbReference type="FunFam" id="3.40.50.12780:FF:000024">
    <property type="entry name" value="Nonribosomal siderophore peptide synthase SidC"/>
    <property type="match status" value="3"/>
</dbReference>
<dbReference type="GO" id="GO:0031169">
    <property type="term" value="P:ferrichrome biosynthetic process"/>
    <property type="evidence" value="ECO:0007669"/>
    <property type="project" value="UniProtKB-ARBA"/>
</dbReference>
<evidence type="ECO:0000313" key="9">
    <source>
        <dbReference type="Proteomes" id="UP000275078"/>
    </source>
</evidence>
<dbReference type="Gene3D" id="3.40.50.12780">
    <property type="entry name" value="N-terminal domain of ligase-like"/>
    <property type="match status" value="4"/>
</dbReference>
<dbReference type="PROSITE" id="PS50075">
    <property type="entry name" value="CARRIER"/>
    <property type="match status" value="6"/>
</dbReference>
<feature type="domain" description="Carrier" evidence="7">
    <location>
        <begin position="701"/>
        <end position="775"/>
    </location>
</feature>
<dbReference type="EMBL" id="ML119667">
    <property type="protein sequence ID" value="RPA83004.1"/>
    <property type="molecule type" value="Genomic_DNA"/>
</dbReference>